<name>A0A7R9E8Z2_9NEOP</name>
<gene>
    <name evidence="2" type="ORF">TMSB3V08_LOCUS6050</name>
</gene>
<accession>A0A7R9E8Z2</accession>
<feature type="domain" description="Plexin cytoplasmic RasGAP" evidence="1">
    <location>
        <begin position="30"/>
        <end position="95"/>
    </location>
</feature>
<organism evidence="2">
    <name type="scientific">Timema monikensis</name>
    <dbReference type="NCBI Taxonomy" id="170555"/>
    <lineage>
        <taxon>Eukaryota</taxon>
        <taxon>Metazoa</taxon>
        <taxon>Ecdysozoa</taxon>
        <taxon>Arthropoda</taxon>
        <taxon>Hexapoda</taxon>
        <taxon>Insecta</taxon>
        <taxon>Pterygota</taxon>
        <taxon>Neoptera</taxon>
        <taxon>Polyneoptera</taxon>
        <taxon>Phasmatodea</taxon>
        <taxon>Timematodea</taxon>
        <taxon>Timematoidea</taxon>
        <taxon>Timematidae</taxon>
        <taxon>Timema</taxon>
    </lineage>
</organism>
<dbReference type="InterPro" id="IPR008936">
    <property type="entry name" value="Rho_GTPase_activation_prot"/>
</dbReference>
<protein>
    <recommendedName>
        <fullName evidence="1">Plexin cytoplasmic RasGAP domain-containing protein</fullName>
    </recommendedName>
</protein>
<dbReference type="Gene3D" id="1.10.506.10">
    <property type="entry name" value="GTPase Activation - p120gap, domain 1"/>
    <property type="match status" value="1"/>
</dbReference>
<dbReference type="EMBL" id="OB794020">
    <property type="protein sequence ID" value="CAD7429270.1"/>
    <property type="molecule type" value="Genomic_DNA"/>
</dbReference>
<evidence type="ECO:0000313" key="2">
    <source>
        <dbReference type="EMBL" id="CAD7429270.1"/>
    </source>
</evidence>
<sequence>MVKTRLTGSILPLANELFVASQRTLNLSGYLDASIHAMSILFNDSNCTVNMKINTPRTNYDTAMLQFEQLINNKCFLLTFIETLEAQKSFNIRDK</sequence>
<reference evidence="2" key="1">
    <citation type="submission" date="2020-11" db="EMBL/GenBank/DDBJ databases">
        <authorList>
            <person name="Tran Van P."/>
        </authorList>
    </citation>
    <scope>NUCLEOTIDE SEQUENCE</scope>
</reference>
<dbReference type="Pfam" id="PF08337">
    <property type="entry name" value="Plexin_cytopl"/>
    <property type="match status" value="1"/>
</dbReference>
<evidence type="ECO:0000259" key="1">
    <source>
        <dbReference type="Pfam" id="PF08337"/>
    </source>
</evidence>
<dbReference type="GO" id="GO:0017154">
    <property type="term" value="F:semaphorin receptor activity"/>
    <property type="evidence" value="ECO:0007669"/>
    <property type="project" value="InterPro"/>
</dbReference>
<proteinExistence type="predicted"/>
<dbReference type="AlphaFoldDB" id="A0A7R9E8Z2"/>
<dbReference type="InterPro" id="IPR013548">
    <property type="entry name" value="Plexin_cytoplasmic_RasGAP_dom"/>
</dbReference>